<evidence type="ECO:0000256" key="17">
    <source>
        <dbReference type="SAM" id="SignalP"/>
    </source>
</evidence>
<protein>
    <recommendedName>
        <fullName evidence="18">P/Homo B domain-containing protein</fullName>
    </recommendedName>
</protein>
<dbReference type="GO" id="GO:0004252">
    <property type="term" value="F:serine-type endopeptidase activity"/>
    <property type="evidence" value="ECO:0007669"/>
    <property type="project" value="UniProtKB-UniRule"/>
</dbReference>
<keyword evidence="20" id="KW-1185">Reference proteome</keyword>
<proteinExistence type="inferred from homology"/>
<dbReference type="EMBL" id="NLAX01000010">
    <property type="protein sequence ID" value="PKS09858.1"/>
    <property type="molecule type" value="Genomic_DNA"/>
</dbReference>
<dbReference type="InterPro" id="IPR036852">
    <property type="entry name" value="Peptidase_S8/S53_dom_sf"/>
</dbReference>
<evidence type="ECO:0000313" key="20">
    <source>
        <dbReference type="Proteomes" id="UP000233524"/>
    </source>
</evidence>
<feature type="compositionally biased region" description="Basic and acidic residues" evidence="15">
    <location>
        <begin position="792"/>
        <end position="804"/>
    </location>
</feature>
<feature type="chain" id="PRO_5014930494" description="P/Homo B domain-containing protein" evidence="17">
    <location>
        <begin position="19"/>
        <end position="843"/>
    </location>
</feature>
<dbReference type="Pfam" id="PF01483">
    <property type="entry name" value="P_proprotein"/>
    <property type="match status" value="1"/>
</dbReference>
<dbReference type="VEuPathDB" id="FungiDB:jhhlp_004481"/>
<dbReference type="InterPro" id="IPR022398">
    <property type="entry name" value="Peptidase_S8_His-AS"/>
</dbReference>
<dbReference type="SUPFAM" id="SSF52743">
    <property type="entry name" value="Subtilisin-like"/>
    <property type="match status" value="1"/>
</dbReference>
<keyword evidence="10 16" id="KW-0472">Membrane</keyword>
<keyword evidence="9 16" id="KW-1133">Transmembrane helix</keyword>
<keyword evidence="11" id="KW-0865">Zymogen</keyword>
<accession>A0A2N3NBQ1</accession>
<dbReference type="PROSITE" id="PS51892">
    <property type="entry name" value="SUBTILASE"/>
    <property type="match status" value="1"/>
</dbReference>
<feature type="domain" description="P/Homo B" evidence="18">
    <location>
        <begin position="482"/>
        <end position="617"/>
    </location>
</feature>
<dbReference type="PROSITE" id="PS51829">
    <property type="entry name" value="P_HOMO_B"/>
    <property type="match status" value="1"/>
</dbReference>
<dbReference type="InterPro" id="IPR023828">
    <property type="entry name" value="Peptidase_S8_Ser-AS"/>
</dbReference>
<evidence type="ECO:0000256" key="3">
    <source>
        <dbReference type="ARBA" id="ARBA00022670"/>
    </source>
</evidence>
<comment type="similarity">
    <text evidence="2">Belongs to the peptidase S8 family. Furin subfamily.</text>
</comment>
<dbReference type="PANTHER" id="PTHR42884:SF14">
    <property type="entry name" value="NEUROENDOCRINE CONVERTASE 1"/>
    <property type="match status" value="1"/>
</dbReference>
<sequence length="843" mass="92448">MRLAQLLSAITLLGSALASHPVRRVARNYDTNDYYLLHLDDGVSPDEISRRLGLKYDGQVGVLDHLHAFSAPKADGDFVSDILRARKLKRDGQPDLLDGVRMAKKDVPRKPWPKRAVPPPPTGYHAQNHPRAPADKPNDFAVTKQREVMDALDISDPIFKDQWHLINTVQVGHDVNVTGVWLQGITGKGSIVAMVDDGLDMTSQDLKDNYYAEGSWDFNDPGPEPKPRLSDDHHGTRCAGEIAAVRNDVCGVGVAYEAKVSGLRILSKLISDEDEAVAMTYDYDHNQIYSCSWGPPDDGRSMEAPGIPIRQAMLKGIQDGRGGLGSIYVFATGNGAANEDNCNFDGYTNSIYSITVGAVDRAGKHPYYSEHCSAQLVVTYSSGSGDAIHTTDVGSNKCYTGHGGTSAAAPLAAGILALVLEARPDLSWRDVQYILMDTAVMIDEEGADWRPTAAGRQFSHTFGYGKIDTYSAVELAKTWEKVKPQAWYFSPWIHVNKPIPQGKDGLSGSFEITADMLKEANLQRVEHITVTMNVNHTRRGDLSVDLISPDNVVSHIATTRKLDSANAGYVDWTFMSVAHWGESGIGNWTLVVKDTNENEYEGAWVDWHLKLWGESIDPAKAFKLPMPQEDDDKDHASVPTTTGAVATTAVAIPTKSAIADPETTDAEPNRPEIGKPTETGAAEQASSTSSSWISWLPSFGVSSRAQIWIYGALGLIIMFCIGLGIYLWLARRKQLRNNQGNDYEFEPLTEDPDGYANGEKGTYAGGQSRRTRGGELYDAFAGESDEDSDFEVEYRDGSAERLPLDTDGQDEEEPQHVIGDEDDEDEDDNQHRAQQSRLLTSGR</sequence>
<dbReference type="GO" id="GO:0005802">
    <property type="term" value="C:trans-Golgi network"/>
    <property type="evidence" value="ECO:0007669"/>
    <property type="project" value="TreeGrafter"/>
</dbReference>
<dbReference type="FunFam" id="3.40.50.200:FF:000005">
    <property type="entry name" value="Proprotein convertase subtilisin/kexin type 7"/>
    <property type="match status" value="1"/>
</dbReference>
<evidence type="ECO:0000256" key="11">
    <source>
        <dbReference type="ARBA" id="ARBA00023145"/>
    </source>
</evidence>
<dbReference type="GO" id="GO:0016485">
    <property type="term" value="P:protein processing"/>
    <property type="evidence" value="ECO:0007669"/>
    <property type="project" value="TreeGrafter"/>
</dbReference>
<evidence type="ECO:0000256" key="13">
    <source>
        <dbReference type="PIRSR" id="PIRSR615500-1"/>
    </source>
</evidence>
<feature type="region of interest" description="Disordered" evidence="15">
    <location>
        <begin position="741"/>
        <end position="843"/>
    </location>
</feature>
<keyword evidence="3 14" id="KW-0645">Protease</keyword>
<keyword evidence="8" id="KW-0106">Calcium</keyword>
<dbReference type="InterPro" id="IPR008979">
    <property type="entry name" value="Galactose-bd-like_sf"/>
</dbReference>
<feature type="region of interest" description="Disordered" evidence="15">
    <location>
        <begin position="107"/>
        <end position="137"/>
    </location>
</feature>
<dbReference type="GO" id="GO:0000139">
    <property type="term" value="C:Golgi membrane"/>
    <property type="evidence" value="ECO:0007669"/>
    <property type="project" value="TreeGrafter"/>
</dbReference>
<dbReference type="Gene3D" id="2.60.120.260">
    <property type="entry name" value="Galactose-binding domain-like"/>
    <property type="match status" value="1"/>
</dbReference>
<reference evidence="19 20" key="1">
    <citation type="journal article" date="2017" name="G3 (Bethesda)">
        <title>First Draft Genome Sequence of the Pathogenic Fungus Lomentospora prolificans (Formerly Scedosporium prolificans).</title>
        <authorList>
            <person name="Luo R."/>
            <person name="Zimin A."/>
            <person name="Workman R."/>
            <person name="Fan Y."/>
            <person name="Pertea G."/>
            <person name="Grossman N."/>
            <person name="Wear M.P."/>
            <person name="Jia B."/>
            <person name="Miller H."/>
            <person name="Casadevall A."/>
            <person name="Timp W."/>
            <person name="Zhang S.X."/>
            <person name="Salzberg S.L."/>
        </authorList>
    </citation>
    <scope>NUCLEOTIDE SEQUENCE [LARGE SCALE GENOMIC DNA]</scope>
    <source>
        <strain evidence="19 20">JHH-5317</strain>
    </source>
</reference>
<feature type="active site" description="Charge relay system" evidence="13 14">
    <location>
        <position position="234"/>
    </location>
</feature>
<feature type="region of interest" description="Disordered" evidence="15">
    <location>
        <begin position="214"/>
        <end position="233"/>
    </location>
</feature>
<keyword evidence="7 14" id="KW-0720">Serine protease</keyword>
<dbReference type="InterPro" id="IPR034182">
    <property type="entry name" value="Kexin/furin"/>
</dbReference>
<dbReference type="AlphaFoldDB" id="A0A2N3NBQ1"/>
<evidence type="ECO:0000256" key="6">
    <source>
        <dbReference type="ARBA" id="ARBA00022801"/>
    </source>
</evidence>
<feature type="active site" description="Charge relay system" evidence="13 14">
    <location>
        <position position="196"/>
    </location>
</feature>
<organism evidence="19 20">
    <name type="scientific">Lomentospora prolificans</name>
    <dbReference type="NCBI Taxonomy" id="41688"/>
    <lineage>
        <taxon>Eukaryota</taxon>
        <taxon>Fungi</taxon>
        <taxon>Dikarya</taxon>
        <taxon>Ascomycota</taxon>
        <taxon>Pezizomycotina</taxon>
        <taxon>Sordariomycetes</taxon>
        <taxon>Hypocreomycetidae</taxon>
        <taxon>Microascales</taxon>
        <taxon>Microascaceae</taxon>
        <taxon>Lomentospora</taxon>
    </lineage>
</organism>
<gene>
    <name evidence="19" type="ORF">jhhlp_004481</name>
</gene>
<dbReference type="CDD" id="cd04059">
    <property type="entry name" value="Peptidases_S8_Protein_convertases_Kexins_Furin-like"/>
    <property type="match status" value="1"/>
</dbReference>
<evidence type="ECO:0000256" key="4">
    <source>
        <dbReference type="ARBA" id="ARBA00022692"/>
    </source>
</evidence>
<evidence type="ECO:0000256" key="14">
    <source>
        <dbReference type="PROSITE-ProRule" id="PRU01240"/>
    </source>
</evidence>
<evidence type="ECO:0000256" key="5">
    <source>
        <dbReference type="ARBA" id="ARBA00022729"/>
    </source>
</evidence>
<dbReference type="Pfam" id="PF00082">
    <property type="entry name" value="Peptidase_S8"/>
    <property type="match status" value="1"/>
</dbReference>
<dbReference type="InterPro" id="IPR015500">
    <property type="entry name" value="Peptidase_S8_subtilisin-rel"/>
</dbReference>
<dbReference type="PROSITE" id="PS00138">
    <property type="entry name" value="SUBTILASE_SER"/>
    <property type="match status" value="1"/>
</dbReference>
<evidence type="ECO:0000256" key="2">
    <source>
        <dbReference type="ARBA" id="ARBA00005325"/>
    </source>
</evidence>
<dbReference type="PRINTS" id="PR00723">
    <property type="entry name" value="SUBTILISIN"/>
</dbReference>
<comment type="subcellular location">
    <subcellularLocation>
        <location evidence="1">Membrane</location>
    </subcellularLocation>
</comment>
<evidence type="ECO:0000256" key="7">
    <source>
        <dbReference type="ARBA" id="ARBA00022825"/>
    </source>
</evidence>
<dbReference type="InterPro" id="IPR002884">
    <property type="entry name" value="P_dom"/>
</dbReference>
<keyword evidence="5 17" id="KW-0732">Signal</keyword>
<keyword evidence="12" id="KW-0325">Glycoprotein</keyword>
<dbReference type="STRING" id="41688.A0A2N3NBQ1"/>
<feature type="compositionally biased region" description="Basic and acidic residues" evidence="15">
    <location>
        <begin position="223"/>
        <end position="233"/>
    </location>
</feature>
<feature type="region of interest" description="Disordered" evidence="15">
    <location>
        <begin position="656"/>
        <end position="686"/>
    </location>
</feature>
<keyword evidence="4 16" id="KW-0812">Transmembrane</keyword>
<evidence type="ECO:0000256" key="8">
    <source>
        <dbReference type="ARBA" id="ARBA00022837"/>
    </source>
</evidence>
<evidence type="ECO:0000256" key="9">
    <source>
        <dbReference type="ARBA" id="ARBA00022989"/>
    </source>
</evidence>
<feature type="compositionally biased region" description="Acidic residues" evidence="15">
    <location>
        <begin position="743"/>
        <end position="753"/>
    </location>
</feature>
<evidence type="ECO:0000256" key="1">
    <source>
        <dbReference type="ARBA" id="ARBA00004370"/>
    </source>
</evidence>
<evidence type="ECO:0000256" key="10">
    <source>
        <dbReference type="ARBA" id="ARBA00023136"/>
    </source>
</evidence>
<evidence type="ECO:0000256" key="15">
    <source>
        <dbReference type="SAM" id="MobiDB-lite"/>
    </source>
</evidence>
<dbReference type="SUPFAM" id="SSF49785">
    <property type="entry name" value="Galactose-binding domain-like"/>
    <property type="match status" value="1"/>
</dbReference>
<dbReference type="GO" id="GO:0007323">
    <property type="term" value="P:peptide pheromone maturation"/>
    <property type="evidence" value="ECO:0007669"/>
    <property type="project" value="UniProtKB-ARBA"/>
</dbReference>
<dbReference type="OrthoDB" id="300641at2759"/>
<dbReference type="Gene3D" id="3.40.50.200">
    <property type="entry name" value="Peptidase S8/S53 domain"/>
    <property type="match status" value="1"/>
</dbReference>
<comment type="caution">
    <text evidence="19">The sequence shown here is derived from an EMBL/GenBank/DDBJ whole genome shotgun (WGS) entry which is preliminary data.</text>
</comment>
<evidence type="ECO:0000313" key="19">
    <source>
        <dbReference type="EMBL" id="PKS09858.1"/>
    </source>
</evidence>
<feature type="signal peptide" evidence="17">
    <location>
        <begin position="1"/>
        <end position="18"/>
    </location>
</feature>
<feature type="active site" description="Charge relay system" evidence="13 14">
    <location>
        <position position="406"/>
    </location>
</feature>
<evidence type="ECO:0000259" key="18">
    <source>
        <dbReference type="PROSITE" id="PS51829"/>
    </source>
</evidence>
<feature type="compositionally biased region" description="Polar residues" evidence="15">
    <location>
        <begin position="832"/>
        <end position="843"/>
    </location>
</feature>
<dbReference type="InParanoid" id="A0A2N3NBQ1"/>
<dbReference type="PROSITE" id="PS00137">
    <property type="entry name" value="SUBTILASE_HIS"/>
    <property type="match status" value="1"/>
</dbReference>
<name>A0A2N3NBQ1_9PEZI</name>
<evidence type="ECO:0000256" key="12">
    <source>
        <dbReference type="ARBA" id="ARBA00023180"/>
    </source>
</evidence>
<dbReference type="InterPro" id="IPR000209">
    <property type="entry name" value="Peptidase_S8/S53_dom"/>
</dbReference>
<dbReference type="FunCoup" id="A0A2N3NBQ1">
    <property type="interactions" value="152"/>
</dbReference>
<keyword evidence="6 14" id="KW-0378">Hydrolase</keyword>
<dbReference type="Proteomes" id="UP000233524">
    <property type="component" value="Unassembled WGS sequence"/>
</dbReference>
<evidence type="ECO:0000256" key="16">
    <source>
        <dbReference type="SAM" id="Phobius"/>
    </source>
</evidence>
<dbReference type="PANTHER" id="PTHR42884">
    <property type="entry name" value="PROPROTEIN CONVERTASE SUBTILISIN/KEXIN-RELATED"/>
    <property type="match status" value="1"/>
</dbReference>
<dbReference type="FunFam" id="2.60.120.260:FF:000026">
    <property type="entry name" value="proprotein convertase subtilisin/kexin type 7"/>
    <property type="match status" value="1"/>
</dbReference>
<feature type="transmembrane region" description="Helical" evidence="16">
    <location>
        <begin position="707"/>
        <end position="729"/>
    </location>
</feature>